<evidence type="ECO:0000256" key="3">
    <source>
        <dbReference type="ARBA" id="ARBA00022729"/>
    </source>
</evidence>
<comment type="caution">
    <text evidence="6">The sequence shown here is derived from an EMBL/GenBank/DDBJ whole genome shotgun (WGS) entry which is preliminary data.</text>
</comment>
<evidence type="ECO:0000256" key="4">
    <source>
        <dbReference type="ARBA" id="ARBA00022989"/>
    </source>
</evidence>
<feature type="transmembrane region" description="Helical" evidence="5">
    <location>
        <begin position="348"/>
        <end position="372"/>
    </location>
</feature>
<keyword evidence="5" id="KW-0472">Membrane</keyword>
<dbReference type="GO" id="GO:0016020">
    <property type="term" value="C:membrane"/>
    <property type="evidence" value="ECO:0007669"/>
    <property type="project" value="UniProtKB-SubCell"/>
</dbReference>
<dbReference type="InterPro" id="IPR031152">
    <property type="entry name" value="PLXDC"/>
</dbReference>
<dbReference type="PANTHER" id="PTHR13055">
    <property type="entry name" value="TUMOR ENDOTHELIAL MARKER 7 RELATED"/>
    <property type="match status" value="1"/>
</dbReference>
<evidence type="ECO:0000256" key="1">
    <source>
        <dbReference type="ARBA" id="ARBA00004479"/>
    </source>
</evidence>
<dbReference type="PANTHER" id="PTHR13055:SF12">
    <property type="entry name" value="LD40707P"/>
    <property type="match status" value="1"/>
</dbReference>
<evidence type="ECO:0000256" key="5">
    <source>
        <dbReference type="SAM" id="Phobius"/>
    </source>
</evidence>
<evidence type="ECO:0000313" key="7">
    <source>
        <dbReference type="Proteomes" id="UP001249851"/>
    </source>
</evidence>
<keyword evidence="2 5" id="KW-0812">Transmembrane</keyword>
<name>A0AAD9QNZ6_ACRCE</name>
<sequence length="386" mass="43327">MGHLNTDRGKNSKTVSNSFMLLKVHVVVANNLVDLVPLLQIHHNELDDNPQYSKKILGDFLSLGKDINSPDDVCCYTEYEALKYQGLTSDENASDKFADTQRLHVRFRRNTNGNESSCSNHDNCTERINHKYYVSEVVGRGQRYWMDIKGHPNTTAHPRLSNQFLRTRQLRLSFKFPYYGHYLDRVLLTTGGNVPVAVDSIPDHRHHPVRVGISDAFVMWHRNPVSLVLSRIFYVYSQVNISKKSVVNGSAVIFHPLRKFIQAIVYGIFPCFHCRCSDGADRHRAEWESNGCGSVAVKKDTSWRCVDVSTKFPTTFPTASPERRKTSTAVKGLVAAAKQHQSRNVTSAGAIVGICIALVLVISVGAWCLYAYRNPASKAGLCVTDK</sequence>
<keyword evidence="3" id="KW-0732">Signal</keyword>
<keyword evidence="4 5" id="KW-1133">Transmembrane helix</keyword>
<dbReference type="EMBL" id="JARQWQ010000021">
    <property type="protein sequence ID" value="KAK2564776.1"/>
    <property type="molecule type" value="Genomic_DNA"/>
</dbReference>
<dbReference type="AlphaFoldDB" id="A0AAD9QNZ6"/>
<protein>
    <submittedName>
        <fullName evidence="6">Plexin domain-containing protein 2</fullName>
    </submittedName>
</protein>
<evidence type="ECO:0000313" key="6">
    <source>
        <dbReference type="EMBL" id="KAK2564776.1"/>
    </source>
</evidence>
<gene>
    <name evidence="6" type="ORF">P5673_011461</name>
</gene>
<organism evidence="6 7">
    <name type="scientific">Acropora cervicornis</name>
    <name type="common">Staghorn coral</name>
    <dbReference type="NCBI Taxonomy" id="6130"/>
    <lineage>
        <taxon>Eukaryota</taxon>
        <taxon>Metazoa</taxon>
        <taxon>Cnidaria</taxon>
        <taxon>Anthozoa</taxon>
        <taxon>Hexacorallia</taxon>
        <taxon>Scleractinia</taxon>
        <taxon>Astrocoeniina</taxon>
        <taxon>Acroporidae</taxon>
        <taxon>Acropora</taxon>
    </lineage>
</organism>
<reference evidence="6" key="2">
    <citation type="journal article" date="2023" name="Science">
        <title>Genomic signatures of disease resistance in endangered staghorn corals.</title>
        <authorList>
            <person name="Vollmer S.V."/>
            <person name="Selwyn J.D."/>
            <person name="Despard B.A."/>
            <person name="Roesel C.L."/>
        </authorList>
    </citation>
    <scope>NUCLEOTIDE SEQUENCE</scope>
    <source>
        <strain evidence="6">K2</strain>
    </source>
</reference>
<reference evidence="6" key="1">
    <citation type="journal article" date="2023" name="G3 (Bethesda)">
        <title>Whole genome assembly and annotation of the endangered Caribbean coral Acropora cervicornis.</title>
        <authorList>
            <person name="Selwyn J.D."/>
            <person name="Vollmer S.V."/>
        </authorList>
    </citation>
    <scope>NUCLEOTIDE SEQUENCE</scope>
    <source>
        <strain evidence="6">K2</strain>
    </source>
</reference>
<accession>A0AAD9QNZ6</accession>
<keyword evidence="7" id="KW-1185">Reference proteome</keyword>
<dbReference type="Proteomes" id="UP001249851">
    <property type="component" value="Unassembled WGS sequence"/>
</dbReference>
<comment type="subcellular location">
    <subcellularLocation>
        <location evidence="1">Membrane</location>
        <topology evidence="1">Single-pass type I membrane protein</topology>
    </subcellularLocation>
</comment>
<evidence type="ECO:0000256" key="2">
    <source>
        <dbReference type="ARBA" id="ARBA00022692"/>
    </source>
</evidence>
<proteinExistence type="predicted"/>